<evidence type="ECO:0000313" key="2">
    <source>
        <dbReference type="EMBL" id="TYP91102.1"/>
    </source>
</evidence>
<name>A0A1H2SGN5_9PROT</name>
<evidence type="ECO:0000313" key="1">
    <source>
        <dbReference type="EMBL" id="SDW30722.1"/>
    </source>
</evidence>
<dbReference type="EMBL" id="VNHT01000011">
    <property type="protein sequence ID" value="TYP91102.1"/>
    <property type="molecule type" value="Genomic_DNA"/>
</dbReference>
<dbReference type="Proteomes" id="UP000324176">
    <property type="component" value="Unassembled WGS sequence"/>
</dbReference>
<proteinExistence type="predicted"/>
<dbReference type="AlphaFoldDB" id="A0A1H2SGN5"/>
<dbReference type="Proteomes" id="UP000183454">
    <property type="component" value="Unassembled WGS sequence"/>
</dbReference>
<evidence type="ECO:0000313" key="3">
    <source>
        <dbReference type="Proteomes" id="UP000183454"/>
    </source>
</evidence>
<dbReference type="EMBL" id="FNNH01000007">
    <property type="protein sequence ID" value="SDW30722.1"/>
    <property type="molecule type" value="Genomic_DNA"/>
</dbReference>
<reference evidence="2 4" key="2">
    <citation type="submission" date="2019-07" db="EMBL/GenBank/DDBJ databases">
        <title>Active sludge and wastewater microbial communities from Klosterneuburg, Austria.</title>
        <authorList>
            <person name="Wagner M."/>
        </authorList>
    </citation>
    <scope>NUCLEOTIDE SEQUENCE [LARGE SCALE GENOMIC DNA]</scope>
    <source>
        <strain evidence="2 4">Nm2</strain>
    </source>
</reference>
<reference evidence="1 3" key="1">
    <citation type="submission" date="2016-10" db="EMBL/GenBank/DDBJ databases">
        <authorList>
            <person name="de Groot N.N."/>
        </authorList>
    </citation>
    <scope>NUCLEOTIDE SEQUENCE [LARGE SCALE GENOMIC DNA]</scope>
    <source>
        <strain evidence="1 3">Nm110</strain>
    </source>
</reference>
<accession>A0A1H2SGN5</accession>
<organism evidence="1 3">
    <name type="scientific">Nitrosomonas communis</name>
    <dbReference type="NCBI Taxonomy" id="44574"/>
    <lineage>
        <taxon>Bacteria</taxon>
        <taxon>Pseudomonadati</taxon>
        <taxon>Pseudomonadota</taxon>
        <taxon>Betaproteobacteria</taxon>
        <taxon>Nitrosomonadales</taxon>
        <taxon>Nitrosomonadaceae</taxon>
        <taxon>Nitrosomonas</taxon>
    </lineage>
</organism>
<sequence>MSWQPINTAPKDRRILLAYVNPDPNELTEKTLVCIGRYFNNKFIYEGDRTAIRLWTASCDPVAWQELPKFKGVIDSLNKDANMES</sequence>
<gene>
    <name evidence="2" type="ORF">BCL69_10116</name>
    <name evidence="1" type="ORF">SAMN05421882_100746</name>
</gene>
<dbReference type="RefSeq" id="WP_139297497.1">
    <property type="nucleotide sequence ID" value="NZ_CBDIPD010000060.1"/>
</dbReference>
<dbReference type="OrthoDB" id="9860572at2"/>
<protein>
    <submittedName>
        <fullName evidence="1">Uncharacterized protein</fullName>
    </submittedName>
</protein>
<evidence type="ECO:0000313" key="4">
    <source>
        <dbReference type="Proteomes" id="UP000324176"/>
    </source>
</evidence>